<protein>
    <recommendedName>
        <fullName evidence="5">N-acetyltransferase domain-containing protein</fullName>
    </recommendedName>
</protein>
<evidence type="ECO:0000313" key="1">
    <source>
        <dbReference type="EMBL" id="AKE42286.1"/>
    </source>
</evidence>
<evidence type="ECO:0000313" key="2">
    <source>
        <dbReference type="EMBL" id="VEH05606.1"/>
    </source>
</evidence>
<organism evidence="1 3">
    <name type="scientific">Corynebacterium kutscheri</name>
    <dbReference type="NCBI Taxonomy" id="35755"/>
    <lineage>
        <taxon>Bacteria</taxon>
        <taxon>Bacillati</taxon>
        <taxon>Actinomycetota</taxon>
        <taxon>Actinomycetes</taxon>
        <taxon>Mycobacteriales</taxon>
        <taxon>Corynebacteriaceae</taxon>
        <taxon>Corynebacterium</taxon>
    </lineage>
</organism>
<dbReference type="STRING" id="35755.UL82_10760"/>
<evidence type="ECO:0000313" key="3">
    <source>
        <dbReference type="Proteomes" id="UP000033457"/>
    </source>
</evidence>
<dbReference type="EMBL" id="LR134377">
    <property type="protein sequence ID" value="VEH05606.1"/>
    <property type="molecule type" value="Genomic_DNA"/>
</dbReference>
<reference evidence="2 4" key="2">
    <citation type="submission" date="2018-12" db="EMBL/GenBank/DDBJ databases">
        <authorList>
            <consortium name="Pathogen Informatics"/>
        </authorList>
    </citation>
    <scope>NUCLEOTIDE SEQUENCE [LARGE SCALE GENOMIC DNA]</scope>
    <source>
        <strain evidence="2 4">NCTC949</strain>
    </source>
</reference>
<dbReference type="AlphaFoldDB" id="A0A0F6TF08"/>
<reference evidence="1 3" key="1">
    <citation type="journal article" date="2015" name="Genome Announc.">
        <title>Complete Genome Sequence of Corynebacterium kutscheri DSM 20755, a Corynebacterial Type Strain with Remarkably Low G+C Content of Chromosomal DNA.</title>
        <authorList>
            <person name="Ruckert C."/>
            <person name="Albersmeier A."/>
            <person name="Winkler A."/>
            <person name="Tauch A."/>
        </authorList>
    </citation>
    <scope>NUCLEOTIDE SEQUENCE [LARGE SCALE GENOMIC DNA]</scope>
    <source>
        <strain evidence="1 3">DSM 20755</strain>
    </source>
</reference>
<dbReference type="EMBL" id="CP011312">
    <property type="protein sequence ID" value="AKE42286.1"/>
    <property type="molecule type" value="Genomic_DNA"/>
</dbReference>
<dbReference type="OrthoDB" id="5242876at2"/>
<dbReference type="HOGENOM" id="CLU_067049_1_0_11"/>
<evidence type="ECO:0008006" key="5">
    <source>
        <dbReference type="Google" id="ProtNLM"/>
    </source>
</evidence>
<name>A0A0F6TF08_9CORY</name>
<gene>
    <name evidence="2" type="ORF">NCTC949_00699</name>
    <name evidence="1" type="ORF">UL82_10760</name>
</gene>
<dbReference type="KEGG" id="cku:UL82_10760"/>
<dbReference type="Proteomes" id="UP000033457">
    <property type="component" value="Chromosome"/>
</dbReference>
<proteinExistence type="predicted"/>
<accession>A0A0F6TF08</accession>
<dbReference type="Proteomes" id="UP000271380">
    <property type="component" value="Chromosome"/>
</dbReference>
<sequence length="215" mass="23498">MLSAVSAIRMQSLSQVHPQCAKNIFFELAPKTADRVKKSGDPRFEKEAWFSTVLTEQPSCGFNIGSEKYSVASLLFCAPQHAPGVQRIPTAPASQDAYLITSMHIDPGFAGMGLETVLFDAAIREIQMYGATAIEAFGFHSDFRDDATDPQPVKVMDIFQAHQEIGLMSVEVLTSAGFQIVQEHPVLPRLRLELPPPQALISAMAVNELLAKVLV</sequence>
<evidence type="ECO:0000313" key="4">
    <source>
        <dbReference type="Proteomes" id="UP000271380"/>
    </source>
</evidence>
<dbReference type="RefSeq" id="WP_046440963.1">
    <property type="nucleotide sequence ID" value="NZ_JBHOLU010000002.1"/>
</dbReference>
<keyword evidence="3" id="KW-1185">Reference proteome</keyword>